<keyword evidence="4" id="KW-1185">Reference proteome</keyword>
<organism evidence="3 4">
    <name type="scientific">Clitoria ternatea</name>
    <name type="common">Butterfly pea</name>
    <dbReference type="NCBI Taxonomy" id="43366"/>
    <lineage>
        <taxon>Eukaryota</taxon>
        <taxon>Viridiplantae</taxon>
        <taxon>Streptophyta</taxon>
        <taxon>Embryophyta</taxon>
        <taxon>Tracheophyta</taxon>
        <taxon>Spermatophyta</taxon>
        <taxon>Magnoliopsida</taxon>
        <taxon>eudicotyledons</taxon>
        <taxon>Gunneridae</taxon>
        <taxon>Pentapetalae</taxon>
        <taxon>rosids</taxon>
        <taxon>fabids</taxon>
        <taxon>Fabales</taxon>
        <taxon>Fabaceae</taxon>
        <taxon>Papilionoideae</taxon>
        <taxon>50 kb inversion clade</taxon>
        <taxon>NPAAA clade</taxon>
        <taxon>indigoferoid/millettioid clade</taxon>
        <taxon>Phaseoleae</taxon>
        <taxon>Clitoria</taxon>
    </lineage>
</organism>
<feature type="compositionally biased region" description="Basic and acidic residues" evidence="1">
    <location>
        <begin position="97"/>
        <end position="106"/>
    </location>
</feature>
<dbReference type="PANTHER" id="PTHR33595:SF4">
    <property type="entry name" value="EMB|CAB62340.1"/>
    <property type="match status" value="1"/>
</dbReference>
<accession>A0AAN9I881</accession>
<feature type="compositionally biased region" description="Low complexity" evidence="1">
    <location>
        <begin position="81"/>
        <end position="95"/>
    </location>
</feature>
<evidence type="ECO:0000313" key="3">
    <source>
        <dbReference type="EMBL" id="KAK7271133.1"/>
    </source>
</evidence>
<dbReference type="AlphaFoldDB" id="A0AAN9I881"/>
<sequence length="312" mass="34365">MDGGDVWRVAACSNTNGAPHDNTILNTIMLRFRPIAPKPVAGSPVSVAAGEAAQSSHVSVLGKRPKRKYVRIRRNSGYVRKNGNNNNSSDSNINNNEDEKSSAERRNALDDVSFVTLQLMPEKDAPERGLVTGDSWCKNVDLDVTLEKIQIVENLRPPCATANAGAVEDSDQVQPVETWVTVESVTGTCMGDGGLGCTDAEKVRNLETDTCPGFVCDGGLRVRWVNDAYKRMVVSEEERDPRAENIGVRLKLKDSFPTWVCYSHPAFTCGVRLQYTWRNEKCTKMVPCDVWRLDCGGFAWRLDVKAALSLGL</sequence>
<feature type="region of interest" description="Disordered" evidence="1">
    <location>
        <begin position="74"/>
        <end position="106"/>
    </location>
</feature>
<protein>
    <recommendedName>
        <fullName evidence="2">DUF7950 domain-containing protein</fullName>
    </recommendedName>
</protein>
<evidence type="ECO:0000313" key="4">
    <source>
        <dbReference type="Proteomes" id="UP001359559"/>
    </source>
</evidence>
<name>A0AAN9I881_CLITE</name>
<evidence type="ECO:0000259" key="2">
    <source>
        <dbReference type="Pfam" id="PF25821"/>
    </source>
</evidence>
<gene>
    <name evidence="3" type="ORF">RJT34_26780</name>
</gene>
<dbReference type="EMBL" id="JAYKXN010000007">
    <property type="protein sequence ID" value="KAK7271133.1"/>
    <property type="molecule type" value="Genomic_DNA"/>
</dbReference>
<dbReference type="InterPro" id="IPR057710">
    <property type="entry name" value="DUF7950"/>
</dbReference>
<dbReference type="Proteomes" id="UP001359559">
    <property type="component" value="Unassembled WGS sequence"/>
</dbReference>
<dbReference type="Pfam" id="PF25821">
    <property type="entry name" value="DUF7950"/>
    <property type="match status" value="1"/>
</dbReference>
<comment type="caution">
    <text evidence="3">The sequence shown here is derived from an EMBL/GenBank/DDBJ whole genome shotgun (WGS) entry which is preliminary data.</text>
</comment>
<dbReference type="PANTHER" id="PTHR33595">
    <property type="entry name" value="VON WILLEBRAND FACTOR A DOMAIN PROTEIN"/>
    <property type="match status" value="1"/>
</dbReference>
<evidence type="ECO:0000256" key="1">
    <source>
        <dbReference type="SAM" id="MobiDB-lite"/>
    </source>
</evidence>
<feature type="domain" description="DUF7950" evidence="2">
    <location>
        <begin position="176"/>
        <end position="309"/>
    </location>
</feature>
<proteinExistence type="predicted"/>
<reference evidence="3 4" key="1">
    <citation type="submission" date="2024-01" db="EMBL/GenBank/DDBJ databases">
        <title>The genomes of 5 underutilized Papilionoideae crops provide insights into root nodulation and disease resistance.</title>
        <authorList>
            <person name="Yuan L."/>
        </authorList>
    </citation>
    <scope>NUCLEOTIDE SEQUENCE [LARGE SCALE GENOMIC DNA]</scope>
    <source>
        <strain evidence="3">LY-2023</strain>
        <tissue evidence="3">Leaf</tissue>
    </source>
</reference>